<feature type="signal peptide" evidence="2">
    <location>
        <begin position="1"/>
        <end position="15"/>
    </location>
</feature>
<gene>
    <name evidence="4" type="ORF">DM02DRAFT_180641</name>
</gene>
<dbReference type="InterPro" id="IPR055560">
    <property type="entry name" value="DUF7136"/>
</dbReference>
<evidence type="ECO:0000313" key="4">
    <source>
        <dbReference type="EMBL" id="PVH94806.1"/>
    </source>
</evidence>
<accession>A0A2V1D9J2</accession>
<keyword evidence="5" id="KW-1185">Reference proteome</keyword>
<feature type="chain" id="PRO_5016060282" description="DUF7136 domain-containing protein" evidence="2">
    <location>
        <begin position="16"/>
        <end position="228"/>
    </location>
</feature>
<feature type="domain" description="DUF7136" evidence="3">
    <location>
        <begin position="41"/>
        <end position="134"/>
    </location>
</feature>
<evidence type="ECO:0000259" key="3">
    <source>
        <dbReference type="Pfam" id="PF23584"/>
    </source>
</evidence>
<keyword evidence="2" id="KW-0732">Signal</keyword>
<dbReference type="AlphaFoldDB" id="A0A2V1D9J2"/>
<evidence type="ECO:0000256" key="2">
    <source>
        <dbReference type="SAM" id="SignalP"/>
    </source>
</evidence>
<evidence type="ECO:0000313" key="5">
    <source>
        <dbReference type="Proteomes" id="UP000244855"/>
    </source>
</evidence>
<feature type="compositionally biased region" description="Pro residues" evidence="1">
    <location>
        <begin position="27"/>
        <end position="37"/>
    </location>
</feature>
<reference evidence="4 5" key="1">
    <citation type="journal article" date="2018" name="Sci. Rep.">
        <title>Comparative genomics provides insights into the lifestyle and reveals functional heterogeneity of dark septate endophytic fungi.</title>
        <authorList>
            <person name="Knapp D.G."/>
            <person name="Nemeth J.B."/>
            <person name="Barry K."/>
            <person name="Hainaut M."/>
            <person name="Henrissat B."/>
            <person name="Johnson J."/>
            <person name="Kuo A."/>
            <person name="Lim J.H.P."/>
            <person name="Lipzen A."/>
            <person name="Nolan M."/>
            <person name="Ohm R.A."/>
            <person name="Tamas L."/>
            <person name="Grigoriev I.V."/>
            <person name="Spatafora J.W."/>
            <person name="Nagy L.G."/>
            <person name="Kovacs G.M."/>
        </authorList>
    </citation>
    <scope>NUCLEOTIDE SEQUENCE [LARGE SCALE GENOMIC DNA]</scope>
    <source>
        <strain evidence="4 5">DSE2036</strain>
    </source>
</reference>
<organism evidence="4 5">
    <name type="scientific">Periconia macrospinosa</name>
    <dbReference type="NCBI Taxonomy" id="97972"/>
    <lineage>
        <taxon>Eukaryota</taxon>
        <taxon>Fungi</taxon>
        <taxon>Dikarya</taxon>
        <taxon>Ascomycota</taxon>
        <taxon>Pezizomycotina</taxon>
        <taxon>Dothideomycetes</taxon>
        <taxon>Pleosporomycetidae</taxon>
        <taxon>Pleosporales</taxon>
        <taxon>Massarineae</taxon>
        <taxon>Periconiaceae</taxon>
        <taxon>Periconia</taxon>
    </lineage>
</organism>
<dbReference type="EMBL" id="KZ805520">
    <property type="protein sequence ID" value="PVH94806.1"/>
    <property type="molecule type" value="Genomic_DNA"/>
</dbReference>
<protein>
    <recommendedName>
        <fullName evidence="3">DUF7136 domain-containing protein</fullName>
    </recommendedName>
</protein>
<feature type="compositionally biased region" description="Polar residues" evidence="1">
    <location>
        <begin position="14"/>
        <end position="25"/>
    </location>
</feature>
<proteinExistence type="predicted"/>
<dbReference type="Proteomes" id="UP000244855">
    <property type="component" value="Unassembled WGS sequence"/>
</dbReference>
<dbReference type="Pfam" id="PF23584">
    <property type="entry name" value="DUF7136"/>
    <property type="match status" value="1"/>
</dbReference>
<sequence>MKLLGLFATLAAAQSTPNSSNKNDSPTPMPTPTPMPGSLPKFEIDIIHPRNTTYNLTSHLPIVFAFQNFDALTSLRGLSFIWVIQHFDWPFYRGGEDFKQYDLDQDSLKPEFQKLVVPGSPYILVESSKTDKWQDKPQEWEEQEGKLYSLTCFYQALPRDQGNACGVKLDPAKLQSISFEAAVKATATPSSSTGLTPTPTPTKNSAALAVVEPALLGIMGSMSILFLS</sequence>
<name>A0A2V1D9J2_9PLEO</name>
<feature type="region of interest" description="Disordered" evidence="1">
    <location>
        <begin position="14"/>
        <end position="38"/>
    </location>
</feature>
<dbReference type="OrthoDB" id="4490227at2759"/>
<evidence type="ECO:0000256" key="1">
    <source>
        <dbReference type="SAM" id="MobiDB-lite"/>
    </source>
</evidence>